<evidence type="ECO:0000313" key="3">
    <source>
        <dbReference type="EMBL" id="KAK3104730.1"/>
    </source>
</evidence>
<evidence type="ECO:0000313" key="4">
    <source>
        <dbReference type="Proteomes" id="UP001186944"/>
    </source>
</evidence>
<gene>
    <name evidence="3" type="ORF">FSP39_008822</name>
</gene>
<evidence type="ECO:0000259" key="2">
    <source>
        <dbReference type="SMART" id="SM00060"/>
    </source>
</evidence>
<dbReference type="EMBL" id="VSWD01000004">
    <property type="protein sequence ID" value="KAK3104730.1"/>
    <property type="molecule type" value="Genomic_DNA"/>
</dbReference>
<dbReference type="InterPro" id="IPR036116">
    <property type="entry name" value="FN3_sf"/>
</dbReference>
<dbReference type="InterPro" id="IPR013783">
    <property type="entry name" value="Ig-like_fold"/>
</dbReference>
<dbReference type="CDD" id="cd00063">
    <property type="entry name" value="FN3"/>
    <property type="match status" value="1"/>
</dbReference>
<evidence type="ECO:0000256" key="1">
    <source>
        <dbReference type="SAM" id="SignalP"/>
    </source>
</evidence>
<dbReference type="SMART" id="SM00060">
    <property type="entry name" value="FN3"/>
    <property type="match status" value="1"/>
</dbReference>
<dbReference type="InterPro" id="IPR003961">
    <property type="entry name" value="FN3_dom"/>
</dbReference>
<feature type="domain" description="Fibronectin type-III" evidence="2">
    <location>
        <begin position="149"/>
        <end position="244"/>
    </location>
</feature>
<keyword evidence="1" id="KW-0732">Signal</keyword>
<proteinExistence type="predicted"/>
<feature type="signal peptide" evidence="1">
    <location>
        <begin position="1"/>
        <end position="22"/>
    </location>
</feature>
<keyword evidence="4" id="KW-1185">Reference proteome</keyword>
<organism evidence="3 4">
    <name type="scientific">Pinctada imbricata</name>
    <name type="common">Atlantic pearl-oyster</name>
    <name type="synonym">Pinctada martensii</name>
    <dbReference type="NCBI Taxonomy" id="66713"/>
    <lineage>
        <taxon>Eukaryota</taxon>
        <taxon>Metazoa</taxon>
        <taxon>Spiralia</taxon>
        <taxon>Lophotrochozoa</taxon>
        <taxon>Mollusca</taxon>
        <taxon>Bivalvia</taxon>
        <taxon>Autobranchia</taxon>
        <taxon>Pteriomorphia</taxon>
        <taxon>Pterioida</taxon>
        <taxon>Pterioidea</taxon>
        <taxon>Pteriidae</taxon>
        <taxon>Pinctada</taxon>
    </lineage>
</organism>
<sequence>MQTAKFQMILYIIILYLYCVQAVDVSNETDICTYGSNETDKPILSGDDKTAHIVKVIPIYSSVNHTWTFYSNSEANLTLTYKRQEDAAQTEINEAFGFSIQFSNISKCQSLTMKISNVTEDRFGKYNAEMKNDMGKLQLTLLLKKSGSPLPPRDFRVDCDSNAKSAKVYWKPGSYGRLNKTFNVYYRQQDERNWTTAYQAISGKIKQEWNGDVKVYKVERDVNIWELKGGSYEFRLSSIKTGEEEIYSSETKACNITYEGKNSRDFIMQI</sequence>
<name>A0AA88YGK4_PINIB</name>
<reference evidence="3" key="1">
    <citation type="submission" date="2019-08" db="EMBL/GenBank/DDBJ databases">
        <title>The improved chromosome-level genome for the pearl oyster Pinctada fucata martensii using PacBio sequencing and Hi-C.</title>
        <authorList>
            <person name="Zheng Z."/>
        </authorList>
    </citation>
    <scope>NUCLEOTIDE SEQUENCE</scope>
    <source>
        <strain evidence="3">ZZ-2019</strain>
        <tissue evidence="3">Adductor muscle</tissue>
    </source>
</reference>
<accession>A0AA88YGK4</accession>
<dbReference type="AlphaFoldDB" id="A0AA88YGK4"/>
<protein>
    <recommendedName>
        <fullName evidence="2">Fibronectin type-III domain-containing protein</fullName>
    </recommendedName>
</protein>
<feature type="chain" id="PRO_5041714999" description="Fibronectin type-III domain-containing protein" evidence="1">
    <location>
        <begin position="23"/>
        <end position="270"/>
    </location>
</feature>
<dbReference type="Proteomes" id="UP001186944">
    <property type="component" value="Unassembled WGS sequence"/>
</dbReference>
<comment type="caution">
    <text evidence="3">The sequence shown here is derived from an EMBL/GenBank/DDBJ whole genome shotgun (WGS) entry which is preliminary data.</text>
</comment>
<dbReference type="Gene3D" id="2.60.40.10">
    <property type="entry name" value="Immunoglobulins"/>
    <property type="match status" value="2"/>
</dbReference>
<dbReference type="SUPFAM" id="SSF49265">
    <property type="entry name" value="Fibronectin type III"/>
    <property type="match status" value="1"/>
</dbReference>